<gene>
    <name evidence="1" type="ORF">HSR121_0871</name>
</gene>
<evidence type="ECO:0000313" key="1">
    <source>
        <dbReference type="EMBL" id="QSG05221.1"/>
    </source>
</evidence>
<evidence type="ECO:0008006" key="3">
    <source>
        <dbReference type="Google" id="ProtNLM"/>
    </source>
</evidence>
<dbReference type="GeneID" id="68854502"/>
<evidence type="ECO:0000313" key="2">
    <source>
        <dbReference type="Proteomes" id="UP000663525"/>
    </source>
</evidence>
<accession>A0A897MY74</accession>
<dbReference type="Proteomes" id="UP000663525">
    <property type="component" value="Chromosome"/>
</dbReference>
<sequence>MSEDLYCDTCDQSVAREDAIRRETMADLDPDKWQMLCCPNCGNRLKTVFVGDE</sequence>
<dbReference type="AlphaFoldDB" id="A0A897MY74"/>
<dbReference type="RefSeq" id="WP_229114954.1">
    <property type="nucleotide sequence ID" value="NZ_CP064787.1"/>
</dbReference>
<name>A0A897MY74_9EURY</name>
<dbReference type="EMBL" id="CP064787">
    <property type="protein sequence ID" value="QSG05221.1"/>
    <property type="molecule type" value="Genomic_DNA"/>
</dbReference>
<protein>
    <recommendedName>
        <fullName evidence="3">Small CPxCG-related zinc finger protein</fullName>
    </recommendedName>
</protein>
<organism evidence="1 2">
    <name type="scientific">Halapricum desulfuricans</name>
    <dbReference type="NCBI Taxonomy" id="2841257"/>
    <lineage>
        <taxon>Archaea</taxon>
        <taxon>Methanobacteriati</taxon>
        <taxon>Methanobacteriota</taxon>
        <taxon>Stenosarchaea group</taxon>
        <taxon>Halobacteria</taxon>
        <taxon>Halobacteriales</taxon>
        <taxon>Haloarculaceae</taxon>
        <taxon>Halapricum</taxon>
    </lineage>
</organism>
<proteinExistence type="predicted"/>
<reference evidence="1" key="1">
    <citation type="submission" date="2020-11" db="EMBL/GenBank/DDBJ databases">
        <title>Carbohydrate-dependent, anaerobic sulfur respiration: A novel catabolism in halophilic archaea.</title>
        <authorList>
            <person name="Sorokin D.Y."/>
            <person name="Messina E."/>
            <person name="Smedile F."/>
            <person name="La Cono V."/>
            <person name="Hallsworth J.E."/>
            <person name="Yakimov M.M."/>
        </authorList>
    </citation>
    <scope>NUCLEOTIDE SEQUENCE</scope>
    <source>
        <strain evidence="1">HSR12-1</strain>
    </source>
</reference>